<evidence type="ECO:0000259" key="10">
    <source>
        <dbReference type="Pfam" id="PF04389"/>
    </source>
</evidence>
<feature type="transmembrane region" description="Helical" evidence="9">
    <location>
        <begin position="433"/>
        <end position="451"/>
    </location>
</feature>
<dbReference type="RefSeq" id="WP_310024666.1">
    <property type="nucleotide sequence ID" value="NZ_JAVDVI010000002.1"/>
</dbReference>
<comment type="subcellular location">
    <subcellularLocation>
        <location evidence="2">Vacuole membrane</location>
        <topology evidence="2">Multi-pass membrane protein</topology>
    </subcellularLocation>
</comment>
<dbReference type="InterPro" id="IPR045175">
    <property type="entry name" value="M28_fam"/>
</dbReference>
<dbReference type="Pfam" id="PF04389">
    <property type="entry name" value="Peptidase_M28"/>
    <property type="match status" value="1"/>
</dbReference>
<comment type="caution">
    <text evidence="11">The sequence shown here is derived from an EMBL/GenBank/DDBJ whole genome shotgun (WGS) entry which is preliminary data.</text>
</comment>
<evidence type="ECO:0000256" key="3">
    <source>
        <dbReference type="ARBA" id="ARBA00010918"/>
    </source>
</evidence>
<reference evidence="11 12" key="1">
    <citation type="submission" date="2023-07" db="EMBL/GenBank/DDBJ databases">
        <title>Sorghum-associated microbial communities from plants grown in Nebraska, USA.</title>
        <authorList>
            <person name="Schachtman D."/>
        </authorList>
    </citation>
    <scope>NUCLEOTIDE SEQUENCE [LARGE SCALE GENOMIC DNA]</scope>
    <source>
        <strain evidence="11 12">3773</strain>
    </source>
</reference>
<proteinExistence type="inferred from homology"/>
<dbReference type="EMBL" id="JAVDVI010000002">
    <property type="protein sequence ID" value="MDR6966837.1"/>
    <property type="molecule type" value="Genomic_DNA"/>
</dbReference>
<feature type="transmembrane region" description="Helical" evidence="9">
    <location>
        <begin position="481"/>
        <end position="503"/>
    </location>
</feature>
<dbReference type="PANTHER" id="PTHR12147">
    <property type="entry name" value="METALLOPEPTIDASE M28 FAMILY MEMBER"/>
    <property type="match status" value="1"/>
</dbReference>
<evidence type="ECO:0000313" key="12">
    <source>
        <dbReference type="Proteomes" id="UP001255185"/>
    </source>
</evidence>
<comment type="similarity">
    <text evidence="3">Belongs to the peptidase M28 family.</text>
</comment>
<feature type="domain" description="Peptidase M28" evidence="10">
    <location>
        <begin position="101"/>
        <end position="293"/>
    </location>
</feature>
<feature type="transmembrane region" description="Helical" evidence="9">
    <location>
        <begin position="329"/>
        <end position="350"/>
    </location>
</feature>
<evidence type="ECO:0000256" key="1">
    <source>
        <dbReference type="ARBA" id="ARBA00003273"/>
    </source>
</evidence>
<keyword evidence="9" id="KW-0472">Membrane</keyword>
<feature type="transmembrane region" description="Helical" evidence="9">
    <location>
        <begin position="362"/>
        <end position="384"/>
    </location>
</feature>
<dbReference type="PANTHER" id="PTHR12147:SF58">
    <property type="entry name" value="VACUOLAR MEMBRANE PROTEASE"/>
    <property type="match status" value="1"/>
</dbReference>
<keyword evidence="9" id="KW-0812">Transmembrane</keyword>
<evidence type="ECO:0000256" key="4">
    <source>
        <dbReference type="ARBA" id="ARBA00017435"/>
    </source>
</evidence>
<name>A0ABU1TLZ6_9FLAO</name>
<feature type="transmembrane region" description="Helical" evidence="9">
    <location>
        <begin position="404"/>
        <end position="421"/>
    </location>
</feature>
<keyword evidence="7" id="KW-0325">Glycoprotein</keyword>
<keyword evidence="5" id="KW-0926">Vacuole</keyword>
<keyword evidence="6 9" id="KW-1133">Transmembrane helix</keyword>
<gene>
    <name evidence="11" type="ORF">J2X31_000835</name>
</gene>
<organism evidence="11 12">
    <name type="scientific">Flavobacterium arsenatis</name>
    <dbReference type="NCBI Taxonomy" id="1484332"/>
    <lineage>
        <taxon>Bacteria</taxon>
        <taxon>Pseudomonadati</taxon>
        <taxon>Bacteroidota</taxon>
        <taxon>Flavobacteriia</taxon>
        <taxon>Flavobacteriales</taxon>
        <taxon>Flavobacteriaceae</taxon>
        <taxon>Flavobacterium</taxon>
    </lineage>
</organism>
<dbReference type="Gene3D" id="3.40.630.10">
    <property type="entry name" value="Zn peptidases"/>
    <property type="match status" value="1"/>
</dbReference>
<keyword evidence="12" id="KW-1185">Reference proteome</keyword>
<feature type="transmembrane region" description="Helical" evidence="9">
    <location>
        <begin position="457"/>
        <end position="474"/>
    </location>
</feature>
<dbReference type="InterPro" id="IPR007484">
    <property type="entry name" value="Peptidase_M28"/>
</dbReference>
<feature type="transmembrane region" description="Helical" evidence="9">
    <location>
        <begin position="509"/>
        <end position="528"/>
    </location>
</feature>
<sequence>MKKYYPTFLSAIFLVVITFLIYYTLMPQTVEKTEGSLSEFSTIRALKKLENITKEPHYVGSENHKTVATYLQNELQELGLETTIQEGYSFSEWGNLVKSKNILARIKGTDNSKALMLLSHYDSAPHSKSLGASDDGSGIVTILEGLRTFLHNKTPHKNDIVILFSDAEELGLNGAGLFVTEHKWVKEIGLVINFEARGSSGPAYMLMEVNQGNANMVEGFTEANPKFPVSNSLMYSIYKMLPNDTDLTVFREKAQIQGFNFAFIDGHFNYHTAQDDMEHLSKTTLAHQGENLMPLLHYFSNADLKILDSTEDKVYFNTPIAFMSYPFSWNIPLVVVALVLFLGLCLVGFGKRILTGREIAKGFLLFFGTLLVAGIVTFLGWRIILEIYPEYKEILQKFTYNGHAYIGAFVFLTLAISFFFYRKFITENQMMNYSIAPLLLWIILNFALAFALPGAGFFVIPVFASLIMFSYFILTQKTNSLLNLLFAIPAIAIYVPFVTMFPIGLGLGLLFGSAILLVLIFGLLLPVFGSFNKKGTWSLLMIIISIGFFVDAHLHSDFEKGKAKPNSLAYVYDADEETAIWTTYDTTLDEWTKNYLGENPKAEPELNKNALHSKYNSTFTFTAPAPEKDLQRPTINFLRDTVIGNQHHLKIKISPNRKVNRYDIFADEKAVIHNLTANGQKLLGQKGSVHPRNGRIIVSYYVTDNEPLELQFSTKKGTLLDLELMESSFDLLENPMFSIPPRPASMMPKPFILNDAIILKQKIKPFPKAKTIVPVLDTLQVTDVEN</sequence>
<accession>A0ABU1TLZ6</accession>
<evidence type="ECO:0000256" key="7">
    <source>
        <dbReference type="ARBA" id="ARBA00023180"/>
    </source>
</evidence>
<protein>
    <recommendedName>
        <fullName evidence="4">Vacuolar membrane protease</fullName>
    </recommendedName>
    <alternativeName>
        <fullName evidence="8">FXNA-related family protease 1</fullName>
    </alternativeName>
</protein>
<feature type="transmembrane region" description="Helical" evidence="9">
    <location>
        <begin position="535"/>
        <end position="554"/>
    </location>
</feature>
<feature type="transmembrane region" description="Helical" evidence="9">
    <location>
        <begin position="7"/>
        <end position="25"/>
    </location>
</feature>
<evidence type="ECO:0000256" key="5">
    <source>
        <dbReference type="ARBA" id="ARBA00022554"/>
    </source>
</evidence>
<evidence type="ECO:0000256" key="8">
    <source>
        <dbReference type="ARBA" id="ARBA00031512"/>
    </source>
</evidence>
<evidence type="ECO:0000256" key="9">
    <source>
        <dbReference type="SAM" id="Phobius"/>
    </source>
</evidence>
<dbReference type="Proteomes" id="UP001255185">
    <property type="component" value="Unassembled WGS sequence"/>
</dbReference>
<dbReference type="SUPFAM" id="SSF53187">
    <property type="entry name" value="Zn-dependent exopeptidases"/>
    <property type="match status" value="1"/>
</dbReference>
<evidence type="ECO:0000256" key="6">
    <source>
        <dbReference type="ARBA" id="ARBA00022989"/>
    </source>
</evidence>
<comment type="function">
    <text evidence="1">May be involved in vacuolar sorting and osmoregulation.</text>
</comment>
<evidence type="ECO:0000313" key="11">
    <source>
        <dbReference type="EMBL" id="MDR6966837.1"/>
    </source>
</evidence>
<evidence type="ECO:0000256" key="2">
    <source>
        <dbReference type="ARBA" id="ARBA00004128"/>
    </source>
</evidence>